<dbReference type="InterPro" id="IPR008969">
    <property type="entry name" value="CarboxyPept-like_regulatory"/>
</dbReference>
<dbReference type="Gene3D" id="2.170.130.10">
    <property type="entry name" value="TonB-dependent receptor, plug domain"/>
    <property type="match status" value="1"/>
</dbReference>
<keyword evidence="3 7" id="KW-1134">Transmembrane beta strand</keyword>
<evidence type="ECO:0000313" key="11">
    <source>
        <dbReference type="Proteomes" id="UP000651271"/>
    </source>
</evidence>
<evidence type="ECO:0000313" key="10">
    <source>
        <dbReference type="EMBL" id="MBD1428616.1"/>
    </source>
</evidence>
<dbReference type="Gene3D" id="2.40.170.20">
    <property type="entry name" value="TonB-dependent receptor, beta-barrel domain"/>
    <property type="match status" value="1"/>
</dbReference>
<evidence type="ECO:0000256" key="7">
    <source>
        <dbReference type="PROSITE-ProRule" id="PRU01360"/>
    </source>
</evidence>
<keyword evidence="6 7" id="KW-0998">Cell outer membrane</keyword>
<dbReference type="NCBIfam" id="TIGR04056">
    <property type="entry name" value="OMP_RagA_SusC"/>
    <property type="match status" value="1"/>
</dbReference>
<keyword evidence="5 7" id="KW-0472">Membrane</keyword>
<keyword evidence="8" id="KW-0732">Signal</keyword>
<evidence type="ECO:0000256" key="5">
    <source>
        <dbReference type="ARBA" id="ARBA00023136"/>
    </source>
</evidence>
<organism evidence="10 11">
    <name type="scientific">Sphingobacterium litopenaei</name>
    <dbReference type="NCBI Taxonomy" id="2763500"/>
    <lineage>
        <taxon>Bacteria</taxon>
        <taxon>Pseudomonadati</taxon>
        <taxon>Bacteroidota</taxon>
        <taxon>Sphingobacteriia</taxon>
        <taxon>Sphingobacteriales</taxon>
        <taxon>Sphingobacteriaceae</taxon>
        <taxon>Sphingobacterium</taxon>
    </lineage>
</organism>
<dbReference type="Proteomes" id="UP000651271">
    <property type="component" value="Unassembled WGS sequence"/>
</dbReference>
<evidence type="ECO:0000256" key="4">
    <source>
        <dbReference type="ARBA" id="ARBA00022692"/>
    </source>
</evidence>
<dbReference type="PROSITE" id="PS52016">
    <property type="entry name" value="TONB_DEPENDENT_REC_3"/>
    <property type="match status" value="1"/>
</dbReference>
<comment type="subcellular location">
    <subcellularLocation>
        <location evidence="1 7">Cell outer membrane</location>
        <topology evidence="1 7">Multi-pass membrane protein</topology>
    </subcellularLocation>
</comment>
<name>A0ABR7YBD6_9SPHI</name>
<dbReference type="NCBIfam" id="TIGR04057">
    <property type="entry name" value="SusC_RagA_signa"/>
    <property type="match status" value="1"/>
</dbReference>
<comment type="caution">
    <text evidence="10">The sequence shown here is derived from an EMBL/GenBank/DDBJ whole genome shotgun (WGS) entry which is preliminary data.</text>
</comment>
<evidence type="ECO:0000259" key="9">
    <source>
        <dbReference type="Pfam" id="PF07715"/>
    </source>
</evidence>
<dbReference type="InterPro" id="IPR023997">
    <property type="entry name" value="TonB-dep_OMP_SusC/RagA_CS"/>
</dbReference>
<keyword evidence="11" id="KW-1185">Reference proteome</keyword>
<evidence type="ECO:0000256" key="8">
    <source>
        <dbReference type="SAM" id="SignalP"/>
    </source>
</evidence>
<keyword evidence="2 7" id="KW-0813">Transport</keyword>
<protein>
    <submittedName>
        <fullName evidence="10">SusC/RagA family TonB-linked outer membrane protein</fullName>
    </submittedName>
</protein>
<dbReference type="SUPFAM" id="SSF56935">
    <property type="entry name" value="Porins"/>
    <property type="match status" value="1"/>
</dbReference>
<gene>
    <name evidence="10" type="ORF">H8B04_03370</name>
</gene>
<sequence>MKRKKQTNQFFQKFLSIKAFLLVCLMSISFITAFGQNQVTGRVTDDGGSPLEGVTISVKGTSRSVASNASGQYTIDVPNNAVLIFRVIGYTLREESVGGRSTINVQLSQDNLEVDEVVVVGYNVVRKSDVTGAVASIGEKELKAMPVKDALQAMQGKTAGVDITSNQRPGTTGGITIRGLRSLSATNSPLYVVDGMPLQGSGIDNINPSDIESIDILKDASATAVYGSRGANGVVLVTTKKGKKGRTSLTYAGTATAEKMYDVMEYMSAAEWIDYARLAKTKSTTPNYSEDFARWGSVAASWANIAKGWTQNNTVWDPSLVGEFDWASVGRKDALSTEHTLSVSGGSEVTQGYGSFGYLKQDATQPGQLYERFTSKISFEASPTKWFTMGANLNLTYGDQDYGYSFTKSTTGAGDYYNALRGMLPWTVPYDADGNFIRNPAAGDINIINPINELEHNTNQRQSLVATGSLFGQIDLGNIYSPLKGLRYKIQFGPEYRHYRLGIANAAEGINGDGNNAVTYSPDRTIAWTLDNLVFYDRDFGTDHKLGLTFLQSASGYNYESATMRATDVYSAQELWYNISSGGFVGSYGTGLREYQLESYLARLNYIYKDRYILTAFTRWDGSSVLAPGYQWDSFPSVSLAWRIDKENFMQNSSVVNALKLRAGLGVVGNQGIGPYASKGGLTQVFYNWNTTTSTPGYVASDPSAANPQKMANPQLGWERTTQFNVGLDYGLFNNRINGALDVYSTKTNDLLMSMLIPSILGYTSTNANVGKTKGWGIDFQLNTVNIQKDDFQWNTSLTWSKDKGEIVALANGNLQDVNNRWFVGEELAVAYDYVYDGIWKTSEEAEAAKYGRKPGQIRVKDLSGADGVPDGAIDGNNDRQIIGSYRPKWSGGISNTFNYKNFELSFFIYSRWGFLVNAGAATLDGRYMQRKLDYFIPGVNEDAEYYMPGSNGEAADTYSSSMNYRDGSFIKLRNVSFGYNFPASKLQRIGANNIKIYGQLMNPAMLYSKIDFLDTDLSNYNNNSNQVGSSVTTRGFVLGVSVGF</sequence>
<feature type="chain" id="PRO_5046894971" evidence="8">
    <location>
        <begin position="36"/>
        <end position="1045"/>
    </location>
</feature>
<accession>A0ABR7YBD6</accession>
<feature type="domain" description="TonB-dependent receptor plug" evidence="9">
    <location>
        <begin position="127"/>
        <end position="234"/>
    </location>
</feature>
<dbReference type="InterPro" id="IPR036942">
    <property type="entry name" value="Beta-barrel_TonB_sf"/>
</dbReference>
<dbReference type="SUPFAM" id="SSF49464">
    <property type="entry name" value="Carboxypeptidase regulatory domain-like"/>
    <property type="match status" value="1"/>
</dbReference>
<feature type="signal peptide" evidence="8">
    <location>
        <begin position="1"/>
        <end position="35"/>
    </location>
</feature>
<evidence type="ECO:0000256" key="1">
    <source>
        <dbReference type="ARBA" id="ARBA00004571"/>
    </source>
</evidence>
<dbReference type="Pfam" id="PF13715">
    <property type="entry name" value="CarbopepD_reg_2"/>
    <property type="match status" value="1"/>
</dbReference>
<dbReference type="Pfam" id="PF07715">
    <property type="entry name" value="Plug"/>
    <property type="match status" value="1"/>
</dbReference>
<dbReference type="Gene3D" id="2.60.40.1120">
    <property type="entry name" value="Carboxypeptidase-like, regulatory domain"/>
    <property type="match status" value="1"/>
</dbReference>
<comment type="similarity">
    <text evidence="7">Belongs to the TonB-dependent receptor family.</text>
</comment>
<dbReference type="InterPro" id="IPR023996">
    <property type="entry name" value="TonB-dep_OMP_SusC/RagA"/>
</dbReference>
<dbReference type="InterPro" id="IPR037066">
    <property type="entry name" value="Plug_dom_sf"/>
</dbReference>
<evidence type="ECO:0000256" key="2">
    <source>
        <dbReference type="ARBA" id="ARBA00022448"/>
    </source>
</evidence>
<reference evidence="10 11" key="1">
    <citation type="submission" date="2020-08" db="EMBL/GenBank/DDBJ databases">
        <title>Sphingobacterium sp. DN04309 isolated from aquaculture water.</title>
        <authorList>
            <person name="Zhang M."/>
        </authorList>
    </citation>
    <scope>NUCLEOTIDE SEQUENCE [LARGE SCALE GENOMIC DNA]</scope>
    <source>
        <strain evidence="10 11">DN04309</strain>
    </source>
</reference>
<evidence type="ECO:0000256" key="6">
    <source>
        <dbReference type="ARBA" id="ARBA00023237"/>
    </source>
</evidence>
<evidence type="ECO:0000256" key="3">
    <source>
        <dbReference type="ARBA" id="ARBA00022452"/>
    </source>
</evidence>
<dbReference type="EMBL" id="JACOIJ010000004">
    <property type="protein sequence ID" value="MBD1428616.1"/>
    <property type="molecule type" value="Genomic_DNA"/>
</dbReference>
<keyword evidence="4 7" id="KW-0812">Transmembrane</keyword>
<dbReference type="InterPro" id="IPR012910">
    <property type="entry name" value="Plug_dom"/>
</dbReference>
<dbReference type="InterPro" id="IPR039426">
    <property type="entry name" value="TonB-dep_rcpt-like"/>
</dbReference>
<proteinExistence type="inferred from homology"/>